<dbReference type="Proteomes" id="UP000266693">
    <property type="component" value="Unassembled WGS sequence"/>
</dbReference>
<evidence type="ECO:0000313" key="2">
    <source>
        <dbReference type="Proteomes" id="UP000266693"/>
    </source>
</evidence>
<sequence>MANDVGAKHAWLAYVYEVADAVADAPAGNIPPGTTSVLHRAIDALKAMAPGDDHIARAEAMSLTVHRLEWALLGRSTDAAALRRQLRAQSREWIEATPLFH</sequence>
<proteinExistence type="predicted"/>
<accession>A0A396RNV2</accession>
<reference evidence="1 2" key="1">
    <citation type="submission" date="2018-08" db="EMBL/GenBank/DDBJ databases">
        <title>The multiple taxonomic identification of Sphingomonas gilva.</title>
        <authorList>
            <person name="Zhu D."/>
            <person name="Zheng S."/>
        </authorList>
    </citation>
    <scope>NUCLEOTIDE SEQUENCE [LARGE SCALE GENOMIC DNA]</scope>
    <source>
        <strain evidence="1 2">ZDH117</strain>
    </source>
</reference>
<dbReference type="EMBL" id="QWLV01000002">
    <property type="protein sequence ID" value="RHW18059.1"/>
    <property type="molecule type" value="Genomic_DNA"/>
</dbReference>
<protein>
    <submittedName>
        <fullName evidence="1">Uncharacterized protein</fullName>
    </submittedName>
</protein>
<gene>
    <name evidence="1" type="ORF">D1610_06070</name>
</gene>
<dbReference type="AlphaFoldDB" id="A0A396RNV2"/>
<keyword evidence="2" id="KW-1185">Reference proteome</keyword>
<organism evidence="1 2">
    <name type="scientific">Sphingomonas gilva</name>
    <dbReference type="NCBI Taxonomy" id="2305907"/>
    <lineage>
        <taxon>Bacteria</taxon>
        <taxon>Pseudomonadati</taxon>
        <taxon>Pseudomonadota</taxon>
        <taxon>Alphaproteobacteria</taxon>
        <taxon>Sphingomonadales</taxon>
        <taxon>Sphingomonadaceae</taxon>
        <taxon>Sphingomonas</taxon>
    </lineage>
</organism>
<comment type="caution">
    <text evidence="1">The sequence shown here is derived from an EMBL/GenBank/DDBJ whole genome shotgun (WGS) entry which is preliminary data.</text>
</comment>
<name>A0A396RNV2_9SPHN</name>
<evidence type="ECO:0000313" key="1">
    <source>
        <dbReference type="EMBL" id="RHW18059.1"/>
    </source>
</evidence>